<proteinExistence type="predicted"/>
<dbReference type="EMBL" id="LMAZ01000002">
    <property type="protein sequence ID" value="RGP55102.1"/>
    <property type="molecule type" value="Genomic_DNA"/>
</dbReference>
<evidence type="ECO:0000313" key="1">
    <source>
        <dbReference type="EMBL" id="RGP55102.1"/>
    </source>
</evidence>
<sequence>MSNAQNLDAVYEKLKSSPHWRDDFKIEEVEDAGGIKVYRVKADDQEASTILAIARLNEVLQG</sequence>
<comment type="caution">
    <text evidence="1">The sequence shown here is derived from an EMBL/GenBank/DDBJ whole genome shotgun (WGS) entry which is preliminary data.</text>
</comment>
<dbReference type="AlphaFoldDB" id="A0A395R5N1"/>
<reference evidence="1 2" key="1">
    <citation type="journal article" date="2018" name="Syst. Appl. Microbiol.">
        <title>Pseudomonas gallaeciensis sp. nov., isolated from crude-oil-contaminated intertidal sand samples after the Prestige oil spill.</title>
        <authorList>
            <person name="Mulet M."/>
            <person name="Sanchez D."/>
            <person name="Rodriguez A.C."/>
            <person name="Nogales B."/>
            <person name="Bosch R."/>
            <person name="Busquets A."/>
            <person name="Gomila M."/>
            <person name="Lalucat J."/>
            <person name="Garcia-Valdes E."/>
        </authorList>
    </citation>
    <scope>NUCLEOTIDE SEQUENCE [LARGE SCALE GENOMIC DNA]</scope>
    <source>
        <strain evidence="1 2">V113</strain>
    </source>
</reference>
<gene>
    <name evidence="1" type="ORF">ASB58_08455</name>
</gene>
<protein>
    <submittedName>
        <fullName evidence="1">Uncharacterized protein</fullName>
    </submittedName>
</protein>
<dbReference type="RefSeq" id="WP_118130099.1">
    <property type="nucleotide sequence ID" value="NZ_LMAZ01000002.1"/>
</dbReference>
<name>A0A395R5N1_9PSED</name>
<dbReference type="Proteomes" id="UP000265411">
    <property type="component" value="Unassembled WGS sequence"/>
</dbReference>
<keyword evidence="2" id="KW-1185">Reference proteome</keyword>
<accession>A0A395R5N1</accession>
<organism evidence="1 2">
    <name type="scientific">Pseudomonas abyssi</name>
    <dbReference type="NCBI Taxonomy" id="170540"/>
    <lineage>
        <taxon>Bacteria</taxon>
        <taxon>Pseudomonadati</taxon>
        <taxon>Pseudomonadota</taxon>
        <taxon>Gammaproteobacteria</taxon>
        <taxon>Pseudomonadales</taxon>
        <taxon>Pseudomonadaceae</taxon>
        <taxon>Pseudomonas</taxon>
    </lineage>
</organism>
<evidence type="ECO:0000313" key="2">
    <source>
        <dbReference type="Proteomes" id="UP000265411"/>
    </source>
</evidence>